<name>A0A1I7ZPS9_9BILA</name>
<evidence type="ECO:0000256" key="2">
    <source>
        <dbReference type="SAM" id="SignalP"/>
    </source>
</evidence>
<keyword evidence="3" id="KW-1185">Reference proteome</keyword>
<accession>A0A1I7ZPS9</accession>
<dbReference type="Proteomes" id="UP000095287">
    <property type="component" value="Unplaced"/>
</dbReference>
<feature type="compositionally biased region" description="Gly residues" evidence="1">
    <location>
        <begin position="110"/>
        <end position="121"/>
    </location>
</feature>
<dbReference type="WBParaSite" id="L893_g28408.t1">
    <property type="protein sequence ID" value="L893_g28408.t1"/>
    <property type="gene ID" value="L893_g28408"/>
</dbReference>
<proteinExistence type="predicted"/>
<sequence length="169" mass="17280">MHHRLLVPLLLLALAASGLAIHCDTCSGKCNCLRPRMEECPDHMKCYMVMSSDNKFIEQKGCALSCNDLAHPTQCQDCTGDLCNRSVKIPFGYTGYKECTEDSSIGGGVGVGGGAPSGEGGPANPIGSGVAPPGPPGGIGHGAKPDPNGVASAVLNSLVALFVVLCTLI</sequence>
<feature type="signal peptide" evidence="2">
    <location>
        <begin position="1"/>
        <end position="20"/>
    </location>
</feature>
<keyword evidence="2" id="KW-0732">Signal</keyword>
<feature type="compositionally biased region" description="Low complexity" evidence="1">
    <location>
        <begin position="122"/>
        <end position="131"/>
    </location>
</feature>
<organism evidence="3 4">
    <name type="scientific">Steinernema glaseri</name>
    <dbReference type="NCBI Taxonomy" id="37863"/>
    <lineage>
        <taxon>Eukaryota</taxon>
        <taxon>Metazoa</taxon>
        <taxon>Ecdysozoa</taxon>
        <taxon>Nematoda</taxon>
        <taxon>Chromadorea</taxon>
        <taxon>Rhabditida</taxon>
        <taxon>Tylenchina</taxon>
        <taxon>Panagrolaimomorpha</taxon>
        <taxon>Strongyloidoidea</taxon>
        <taxon>Steinernematidae</taxon>
        <taxon>Steinernema</taxon>
    </lineage>
</organism>
<reference evidence="4" key="1">
    <citation type="submission" date="2016-11" db="UniProtKB">
        <authorList>
            <consortium name="WormBaseParasite"/>
        </authorList>
    </citation>
    <scope>IDENTIFICATION</scope>
</reference>
<evidence type="ECO:0000313" key="4">
    <source>
        <dbReference type="WBParaSite" id="L893_g28408.t1"/>
    </source>
</evidence>
<evidence type="ECO:0000313" key="3">
    <source>
        <dbReference type="Proteomes" id="UP000095287"/>
    </source>
</evidence>
<evidence type="ECO:0000256" key="1">
    <source>
        <dbReference type="SAM" id="MobiDB-lite"/>
    </source>
</evidence>
<feature type="chain" id="PRO_5009313766" evidence="2">
    <location>
        <begin position="21"/>
        <end position="169"/>
    </location>
</feature>
<feature type="region of interest" description="Disordered" evidence="1">
    <location>
        <begin position="110"/>
        <end position="144"/>
    </location>
</feature>
<protein>
    <submittedName>
        <fullName evidence="4">UPAR/Ly6 domain-containing protein</fullName>
    </submittedName>
</protein>
<dbReference type="AlphaFoldDB" id="A0A1I7ZPS9"/>